<dbReference type="GO" id="GO:0030170">
    <property type="term" value="F:pyridoxal phosphate binding"/>
    <property type="evidence" value="ECO:0007669"/>
    <property type="project" value="InterPro"/>
</dbReference>
<dbReference type="GO" id="GO:0008483">
    <property type="term" value="F:transaminase activity"/>
    <property type="evidence" value="ECO:0007669"/>
    <property type="project" value="UniProtKB-KW"/>
</dbReference>
<dbReference type="EMBL" id="JADQAZ010000002">
    <property type="protein sequence ID" value="MBT0957826.1"/>
    <property type="molecule type" value="Genomic_DNA"/>
</dbReference>
<dbReference type="CDD" id="cd00609">
    <property type="entry name" value="AAT_like"/>
    <property type="match status" value="1"/>
</dbReference>
<dbReference type="InterPro" id="IPR004839">
    <property type="entry name" value="Aminotransferase_I/II_large"/>
</dbReference>
<reference evidence="3 4" key="1">
    <citation type="journal article" date="2021" name="Arch. Microbiol.">
        <title>Harenicola maris gen. nov., sp. nov. isolated from the Sea of Japan shallow sediments.</title>
        <authorList>
            <person name="Romanenko L.A."/>
            <person name="Kurilenko V.V."/>
            <person name="Chernysheva N.Y."/>
            <person name="Tekutyeva L.A."/>
            <person name="Velansky P.V."/>
            <person name="Svetashev V.I."/>
            <person name="Isaeva M.P."/>
        </authorList>
    </citation>
    <scope>NUCLEOTIDE SEQUENCE [LARGE SCALE GENOMIC DNA]</scope>
    <source>
        <strain evidence="3 4">KMM 3653</strain>
    </source>
</reference>
<dbReference type="InterPro" id="IPR015422">
    <property type="entry name" value="PyrdxlP-dep_Trfase_small"/>
</dbReference>
<dbReference type="InterPro" id="IPR004838">
    <property type="entry name" value="NHTrfase_class1_PyrdxlP-BS"/>
</dbReference>
<dbReference type="PROSITE" id="PS00105">
    <property type="entry name" value="AA_TRANSFER_CLASS_1"/>
    <property type="match status" value="1"/>
</dbReference>
<comment type="caution">
    <text evidence="3">The sequence shown here is derived from an EMBL/GenBank/DDBJ whole genome shotgun (WGS) entry which is preliminary data.</text>
</comment>
<dbReference type="InterPro" id="IPR015424">
    <property type="entry name" value="PyrdxlP-dep_Trfase"/>
</dbReference>
<dbReference type="Pfam" id="PF00155">
    <property type="entry name" value="Aminotran_1_2"/>
    <property type="match status" value="1"/>
</dbReference>
<comment type="cofactor">
    <cofactor evidence="1">
        <name>pyridoxal 5'-phosphate</name>
        <dbReference type="ChEBI" id="CHEBI:597326"/>
    </cofactor>
</comment>
<dbReference type="EC" id="2.6.1.-" evidence="1"/>
<evidence type="ECO:0000259" key="2">
    <source>
        <dbReference type="Pfam" id="PF00155"/>
    </source>
</evidence>
<dbReference type="SUPFAM" id="SSF53383">
    <property type="entry name" value="PLP-dependent transferases"/>
    <property type="match status" value="1"/>
</dbReference>
<dbReference type="PANTHER" id="PTHR43510">
    <property type="entry name" value="AMINOTRANSFERASE FUNCTION, HYPOTHETICAL (EUROFUNG)"/>
    <property type="match status" value="1"/>
</dbReference>
<proteinExistence type="inferred from homology"/>
<organism evidence="3 4">
    <name type="scientific">Harenicola maris</name>
    <dbReference type="NCBI Taxonomy" id="2841044"/>
    <lineage>
        <taxon>Bacteria</taxon>
        <taxon>Pseudomonadati</taxon>
        <taxon>Pseudomonadota</taxon>
        <taxon>Alphaproteobacteria</taxon>
        <taxon>Rhodobacterales</taxon>
        <taxon>Paracoccaceae</taxon>
        <taxon>Harenicola</taxon>
    </lineage>
</organism>
<dbReference type="PANTHER" id="PTHR43510:SF1">
    <property type="entry name" value="AMINOTRANSFERASE FUNCTION, HYPOTHETICAL (EUROFUNG)"/>
    <property type="match status" value="1"/>
</dbReference>
<evidence type="ECO:0000313" key="3">
    <source>
        <dbReference type="EMBL" id="MBT0957826.1"/>
    </source>
</evidence>
<dbReference type="Proteomes" id="UP001315686">
    <property type="component" value="Unassembled WGS sequence"/>
</dbReference>
<gene>
    <name evidence="3" type="ORF">IV417_10530</name>
</gene>
<comment type="similarity">
    <text evidence="1">Belongs to the class-I pyridoxal-phosphate-dependent aminotransferase family.</text>
</comment>
<keyword evidence="1" id="KW-0808">Transferase</keyword>
<dbReference type="Gene3D" id="3.40.640.10">
    <property type="entry name" value="Type I PLP-dependent aspartate aminotransferase-like (Major domain)"/>
    <property type="match status" value="1"/>
</dbReference>
<dbReference type="InterPro" id="IPR015421">
    <property type="entry name" value="PyrdxlP-dep_Trfase_major"/>
</dbReference>
<keyword evidence="1 3" id="KW-0032">Aminotransferase</keyword>
<evidence type="ECO:0000313" key="4">
    <source>
        <dbReference type="Proteomes" id="UP001315686"/>
    </source>
</evidence>
<dbReference type="RefSeq" id="WP_327794049.1">
    <property type="nucleotide sequence ID" value="NZ_JADQAZ010000002.1"/>
</dbReference>
<dbReference type="AlphaFoldDB" id="A0AAP2CQR2"/>
<accession>A0AAP2CQR2</accession>
<sequence>MQITPFAVEQWMNEWETRCAWNLAETCVDSLTIAELLDIAGKGQDLSDLLPLKMTYGAIEGSDRLRAAIAALYTSKTPDQVITTHGTIGANMLVHKTLVSAGDRVVTILPTYQQHTAIPQSIGADVLPLHLKPEDGYAPDLDALRALAAPGTRLIAINNPNNPTGALMEGETLAKIAQIAEDAGAYVLCDEVYRGINQSGDGTTASMADIYDWGISTCSTSKAFALAGLRLGWVAAPRDVIDQIALHRDYDTISMGRVDDHLAALALENADAILARSRAITRSNLAILSDWMDTQPRLTWVPPRSGTTTLLHYDMDIPSRDLCVDLLQTTGVMFTPGSAFGLEGCFRIGFANAPEAMTQGLARVGAYLAALSE</sequence>
<protein>
    <recommendedName>
        <fullName evidence="1">Aminotransferase</fullName>
        <ecNumber evidence="1">2.6.1.-</ecNumber>
    </recommendedName>
</protein>
<dbReference type="Gene3D" id="3.90.1150.10">
    <property type="entry name" value="Aspartate Aminotransferase, domain 1"/>
    <property type="match status" value="1"/>
</dbReference>
<feature type="domain" description="Aminotransferase class I/classII large" evidence="2">
    <location>
        <begin position="55"/>
        <end position="362"/>
    </location>
</feature>
<name>A0AAP2CQR2_9RHOB</name>
<keyword evidence="4" id="KW-1185">Reference proteome</keyword>
<evidence type="ECO:0000256" key="1">
    <source>
        <dbReference type="RuleBase" id="RU000481"/>
    </source>
</evidence>